<sequence>MHYGGAIFIKYSLITNETVEVLGYYGNDPLTSFTQWDIPETLTIMNTNFVLAHLPSVGFQNVLITSSYPGINQKLNLRFKNFLNITYRNPISQSSENVSIYQIYNNDTKQLQLRQTFSGLSNCLILNDNITISCPILPSTFNVPTASYMIVVDNGFVQDSGLQEQIRGIGNGLWTVQTESRDSPYIYSEPITGTLRLSEDGTIYYNNLTSNQKSLFLMSLRDELASSIPTDSSRLLFSGRTNIDLTTPAQQILFELIISDTKDLFQPNSDQIRTDFNALIENKYITILSTLPHTTYIDDKHKFESIPNLLNELLNHKHWIIGVGIVSIFLIIFPPITTCPHKKKCQLKDDCVKLQDDDFSAKQCRASLLFTSCLSLFHLFLNILFIMENAKDVSYLYLPSITFFSIGIGLDTIFAFAIFTRKFSNYYFNEWLILNLKWAALFTLLSSADIEVLLLLNSHLGGFEIFNAPFTKEARDYIFWCKVSTIFINSIPWLIIQVRSDEDEKISEVNNEEMINSNHEINYVEDNDSQNVGVNSTNKEEKIDDTNSGHINNDIHELSETIEATKQDLEENQDKHDTIKPLDDLQVFKSNGDYTSETSIFLNKNSKE</sequence>
<dbReference type="EMBL" id="CAJVQA010000431">
    <property type="protein sequence ID" value="CAG8474070.1"/>
    <property type="molecule type" value="Genomic_DNA"/>
</dbReference>
<dbReference type="AlphaFoldDB" id="A0A9N8W3U4"/>
<evidence type="ECO:0000313" key="2">
    <source>
        <dbReference type="EMBL" id="CAG8474070.1"/>
    </source>
</evidence>
<keyword evidence="1" id="KW-0812">Transmembrane</keyword>
<feature type="transmembrane region" description="Helical" evidence="1">
    <location>
        <begin position="393"/>
        <end position="419"/>
    </location>
</feature>
<evidence type="ECO:0000313" key="3">
    <source>
        <dbReference type="Proteomes" id="UP000789759"/>
    </source>
</evidence>
<organism evidence="2 3">
    <name type="scientific">Cetraspora pellucida</name>
    <dbReference type="NCBI Taxonomy" id="1433469"/>
    <lineage>
        <taxon>Eukaryota</taxon>
        <taxon>Fungi</taxon>
        <taxon>Fungi incertae sedis</taxon>
        <taxon>Mucoromycota</taxon>
        <taxon>Glomeromycotina</taxon>
        <taxon>Glomeromycetes</taxon>
        <taxon>Diversisporales</taxon>
        <taxon>Gigasporaceae</taxon>
        <taxon>Cetraspora</taxon>
    </lineage>
</organism>
<keyword evidence="3" id="KW-1185">Reference proteome</keyword>
<keyword evidence="1" id="KW-1133">Transmembrane helix</keyword>
<name>A0A9N8W3U4_9GLOM</name>
<protein>
    <submittedName>
        <fullName evidence="2">13080_t:CDS:1</fullName>
    </submittedName>
</protein>
<reference evidence="2" key="1">
    <citation type="submission" date="2021-06" db="EMBL/GenBank/DDBJ databases">
        <authorList>
            <person name="Kallberg Y."/>
            <person name="Tangrot J."/>
            <person name="Rosling A."/>
        </authorList>
    </citation>
    <scope>NUCLEOTIDE SEQUENCE</scope>
    <source>
        <strain evidence="2">FL966</strain>
    </source>
</reference>
<accession>A0A9N8W3U4</accession>
<dbReference type="Proteomes" id="UP000789759">
    <property type="component" value="Unassembled WGS sequence"/>
</dbReference>
<gene>
    <name evidence="2" type="ORF">CPELLU_LOCUS1210</name>
</gene>
<keyword evidence="1" id="KW-0472">Membrane</keyword>
<dbReference type="OrthoDB" id="2417088at2759"/>
<feature type="transmembrane region" description="Helical" evidence="1">
    <location>
        <begin position="368"/>
        <end position="387"/>
    </location>
</feature>
<feature type="transmembrane region" description="Helical" evidence="1">
    <location>
        <begin position="319"/>
        <end position="338"/>
    </location>
</feature>
<proteinExistence type="predicted"/>
<feature type="transmembrane region" description="Helical" evidence="1">
    <location>
        <begin position="431"/>
        <end position="457"/>
    </location>
</feature>
<comment type="caution">
    <text evidence="2">The sequence shown here is derived from an EMBL/GenBank/DDBJ whole genome shotgun (WGS) entry which is preliminary data.</text>
</comment>
<evidence type="ECO:0000256" key="1">
    <source>
        <dbReference type="SAM" id="Phobius"/>
    </source>
</evidence>